<dbReference type="AlphaFoldDB" id="A0A0D2JF90"/>
<dbReference type="Proteomes" id="UP000032214">
    <property type="component" value="Unassembled WGS sequence"/>
</dbReference>
<sequence length="131" mass="15414">MLLVEYKGNYMSAGIWAKNERVLKIPNAIFDVIYHEYMEIFEQHPQYEDLLDNAINSFRMASSGTYLNIDTALPNYEVALAFFNIAKKAQENIENIPTIPESSRPVYRKFYEIIRDRARELAIIENKHFVF</sequence>
<name>A0A0D2JF90_9BACT</name>
<organism evidence="1 2">
    <name type="scientific">candidate division TM6 bacterium JCVI TM6SC1</name>
    <dbReference type="NCBI Taxonomy" id="1306947"/>
    <lineage>
        <taxon>Bacteria</taxon>
        <taxon>Candidatus Babelota</taxon>
        <taxon>Vermiphilus</taxon>
    </lineage>
</organism>
<reference evidence="1 2" key="1">
    <citation type="journal article" date="2013" name="Proc. Natl. Acad. Sci. U.S.A.">
        <title>Candidate phylum TM6 genome recovered from a hospital sink biofilm provides genomic insights into this uncultivated phylum.</title>
        <authorList>
            <person name="McLean J.S."/>
            <person name="Lombardo M.J."/>
            <person name="Badger J.H."/>
            <person name="Edlund A."/>
            <person name="Novotny M."/>
            <person name="Yee-Greenbaum J."/>
            <person name="Vyahhi N."/>
            <person name="Hall A.P."/>
            <person name="Yang Y."/>
            <person name="Dupont C.L."/>
            <person name="Ziegler M.G."/>
            <person name="Chitsaz H."/>
            <person name="Allen A.E."/>
            <person name="Yooseph S."/>
            <person name="Tesler G."/>
            <person name="Pevzner P.A."/>
            <person name="Friedman R.M."/>
            <person name="Nealson K.H."/>
            <person name="Venter J.C."/>
            <person name="Lasken R.S."/>
        </authorList>
    </citation>
    <scope>NUCLEOTIDE SEQUENCE [LARGE SCALE GENOMIC DNA]</scope>
    <source>
        <strain evidence="1 2">TM6SC1</strain>
    </source>
</reference>
<comment type="caution">
    <text evidence="1">The sequence shown here is derived from an EMBL/GenBank/DDBJ whole genome shotgun (WGS) entry which is preliminary data.</text>
</comment>
<dbReference type="EMBL" id="ARQD01000001">
    <property type="protein sequence ID" value="KIX85696.1"/>
    <property type="molecule type" value="Genomic_DNA"/>
</dbReference>
<keyword evidence="2" id="KW-1185">Reference proteome</keyword>
<dbReference type="STRING" id="1306947.J120_02085"/>
<evidence type="ECO:0000313" key="1">
    <source>
        <dbReference type="EMBL" id="KIX85696.1"/>
    </source>
</evidence>
<evidence type="ECO:0000313" key="2">
    <source>
        <dbReference type="Proteomes" id="UP000032214"/>
    </source>
</evidence>
<accession>A0A0D2JF90</accession>
<gene>
    <name evidence="1" type="ORF">J120_02085</name>
</gene>
<proteinExistence type="predicted"/>
<protein>
    <submittedName>
        <fullName evidence="1">Uncharacterized protein</fullName>
    </submittedName>
</protein>